<dbReference type="Proteomes" id="UP000198942">
    <property type="component" value="Unassembled WGS sequence"/>
</dbReference>
<protein>
    <submittedName>
        <fullName evidence="1">Uncharacterized protein</fullName>
    </submittedName>
</protein>
<evidence type="ECO:0000313" key="1">
    <source>
        <dbReference type="EMBL" id="SEM73725.1"/>
    </source>
</evidence>
<name>A0A1H8ASP7_9SPHI</name>
<accession>A0A1H8ASP7</accession>
<gene>
    <name evidence="1" type="ORF">SAMN05192574_101649</name>
</gene>
<reference evidence="2" key="1">
    <citation type="submission" date="2016-10" db="EMBL/GenBank/DDBJ databases">
        <authorList>
            <person name="Varghese N."/>
            <person name="Submissions S."/>
        </authorList>
    </citation>
    <scope>NUCLEOTIDE SEQUENCE [LARGE SCALE GENOMIC DNA]</scope>
    <source>
        <strain evidence="2">Gh-48</strain>
    </source>
</reference>
<dbReference type="AlphaFoldDB" id="A0A1H8ASP7"/>
<sequence length="26" mass="2819">MEIPSGGAGGIRTLVQTWYKVSFLHA</sequence>
<keyword evidence="2" id="KW-1185">Reference proteome</keyword>
<proteinExistence type="predicted"/>
<organism evidence="1 2">
    <name type="scientific">Mucilaginibacter gossypiicola</name>
    <dbReference type="NCBI Taxonomy" id="551995"/>
    <lineage>
        <taxon>Bacteria</taxon>
        <taxon>Pseudomonadati</taxon>
        <taxon>Bacteroidota</taxon>
        <taxon>Sphingobacteriia</taxon>
        <taxon>Sphingobacteriales</taxon>
        <taxon>Sphingobacteriaceae</taxon>
        <taxon>Mucilaginibacter</taxon>
    </lineage>
</organism>
<dbReference type="EMBL" id="FOCL01000001">
    <property type="protein sequence ID" value="SEM73725.1"/>
    <property type="molecule type" value="Genomic_DNA"/>
</dbReference>
<evidence type="ECO:0000313" key="2">
    <source>
        <dbReference type="Proteomes" id="UP000198942"/>
    </source>
</evidence>